<dbReference type="Pfam" id="PF00221">
    <property type="entry name" value="Lyase_aromatic"/>
    <property type="match status" value="1"/>
</dbReference>
<feature type="non-terminal residue" evidence="2">
    <location>
        <position position="217"/>
    </location>
</feature>
<dbReference type="GO" id="GO:0016841">
    <property type="term" value="F:ammonia-lyase activity"/>
    <property type="evidence" value="ECO:0007669"/>
    <property type="project" value="InterPro"/>
</dbReference>
<dbReference type="Gene3D" id="1.10.275.10">
    <property type="entry name" value="Fumarase/aspartase (N-terminal domain)"/>
    <property type="match status" value="1"/>
</dbReference>
<dbReference type="AlphaFoldDB" id="A0A9N9K8Q5"/>
<accession>A0A9N9K8Q5</accession>
<dbReference type="InterPro" id="IPR024083">
    <property type="entry name" value="Fumarase/histidase_N"/>
</dbReference>
<dbReference type="PANTHER" id="PTHR10362">
    <property type="entry name" value="HISTIDINE AMMONIA-LYASE"/>
    <property type="match status" value="1"/>
</dbReference>
<evidence type="ECO:0000313" key="2">
    <source>
        <dbReference type="EMBL" id="CAG8812659.1"/>
    </source>
</evidence>
<reference evidence="2" key="1">
    <citation type="submission" date="2021-06" db="EMBL/GenBank/DDBJ databases">
        <authorList>
            <person name="Kallberg Y."/>
            <person name="Tangrot J."/>
            <person name="Rosling A."/>
        </authorList>
    </citation>
    <scope>NUCLEOTIDE SEQUENCE</scope>
    <source>
        <strain evidence="2">IN212</strain>
    </source>
</reference>
<gene>
    <name evidence="2" type="ORF">RFULGI_LOCUS18931</name>
</gene>
<dbReference type="Gene3D" id="1.20.200.10">
    <property type="entry name" value="Fumarase/aspartase (Central domain)"/>
    <property type="match status" value="1"/>
</dbReference>
<dbReference type="InterPro" id="IPR008948">
    <property type="entry name" value="L-Aspartase-like"/>
</dbReference>
<dbReference type="OrthoDB" id="2393821at2759"/>
<evidence type="ECO:0000256" key="1">
    <source>
        <dbReference type="ARBA" id="ARBA00007238"/>
    </source>
</evidence>
<comment type="caution">
    <text evidence="2">The sequence shown here is derived from an EMBL/GenBank/DDBJ whole genome shotgun (WGS) entry which is preliminary data.</text>
</comment>
<dbReference type="EMBL" id="CAJVPZ010087283">
    <property type="protein sequence ID" value="CAG8812659.1"/>
    <property type="molecule type" value="Genomic_DNA"/>
</dbReference>
<dbReference type="InterPro" id="IPR022313">
    <property type="entry name" value="Phe/His_NH3-lyase_AS"/>
</dbReference>
<proteinExistence type="inferred from homology"/>
<protein>
    <submittedName>
        <fullName evidence="2">12664_t:CDS:1</fullName>
    </submittedName>
</protein>
<dbReference type="SUPFAM" id="SSF48557">
    <property type="entry name" value="L-aspartase-like"/>
    <property type="match status" value="1"/>
</dbReference>
<sequence length="217" mass="23795">NYIDKIIDEGKTIYGVNTNFGGMAKKHLPIEELPLLQENAIWSHKCSIGKQLPVEHVRASMLIRANALMRGVSGIRLELIERVLKFLNADLTPVVREYGSIGASGDLIPLAQIAGVIIGLDSSFKVNYLGSEIDALNALSKLELKPIKLGPKEGLALVNGTSFSTGIATQCIYEVDRLFSLAMHLHSFFIQALQGSSKPFDPFIHKHKPHEGQIRVA</sequence>
<dbReference type="Proteomes" id="UP000789396">
    <property type="component" value="Unassembled WGS sequence"/>
</dbReference>
<organism evidence="2 3">
    <name type="scientific">Racocetra fulgida</name>
    <dbReference type="NCBI Taxonomy" id="60492"/>
    <lineage>
        <taxon>Eukaryota</taxon>
        <taxon>Fungi</taxon>
        <taxon>Fungi incertae sedis</taxon>
        <taxon>Mucoromycota</taxon>
        <taxon>Glomeromycotina</taxon>
        <taxon>Glomeromycetes</taxon>
        <taxon>Diversisporales</taxon>
        <taxon>Gigasporaceae</taxon>
        <taxon>Racocetra</taxon>
    </lineage>
</organism>
<comment type="similarity">
    <text evidence="1">Belongs to the PAL/histidase family.</text>
</comment>
<dbReference type="PROSITE" id="PS00488">
    <property type="entry name" value="PAL_HISTIDASE"/>
    <property type="match status" value="1"/>
</dbReference>
<keyword evidence="3" id="KW-1185">Reference proteome</keyword>
<name>A0A9N9K8Q5_9GLOM</name>
<feature type="non-terminal residue" evidence="2">
    <location>
        <position position="1"/>
    </location>
</feature>
<evidence type="ECO:0000313" key="3">
    <source>
        <dbReference type="Proteomes" id="UP000789396"/>
    </source>
</evidence>
<dbReference type="InterPro" id="IPR001106">
    <property type="entry name" value="Aromatic_Lyase"/>
</dbReference>